<gene>
    <name evidence="1" type="ORF">K8I29_14460</name>
</gene>
<dbReference type="Proteomes" id="UP000705867">
    <property type="component" value="Unassembled WGS sequence"/>
</dbReference>
<evidence type="ECO:0000313" key="2">
    <source>
        <dbReference type="Proteomes" id="UP000705867"/>
    </source>
</evidence>
<name>A0A953M281_9BACT</name>
<protein>
    <submittedName>
        <fullName evidence="1">Uncharacterized protein</fullName>
    </submittedName>
</protein>
<reference evidence="1" key="2">
    <citation type="submission" date="2021-08" db="EMBL/GenBank/DDBJ databases">
        <authorList>
            <person name="Dalcin Martins P."/>
        </authorList>
    </citation>
    <scope>NUCLEOTIDE SEQUENCE</scope>
    <source>
        <strain evidence="1">MAG_39</strain>
    </source>
</reference>
<dbReference type="EMBL" id="JAIOIV010000114">
    <property type="protein sequence ID" value="MBZ0157397.1"/>
    <property type="molecule type" value="Genomic_DNA"/>
</dbReference>
<comment type="caution">
    <text evidence="1">The sequence shown here is derived from an EMBL/GenBank/DDBJ whole genome shotgun (WGS) entry which is preliminary data.</text>
</comment>
<accession>A0A953M281</accession>
<evidence type="ECO:0000313" key="1">
    <source>
        <dbReference type="EMBL" id="MBZ0157397.1"/>
    </source>
</evidence>
<reference evidence="1" key="1">
    <citation type="journal article" date="2021" name="bioRxiv">
        <title>Unraveling nitrogen, sulfur and carbon metabolic pathways and microbial community transcriptional responses to substrate deprivation and toxicity stresses in a bioreactor mimicking anoxic brackish coastal sediment conditions.</title>
        <authorList>
            <person name="Martins P.D."/>
            <person name="Echeveste M.J."/>
            <person name="Arshad A."/>
            <person name="Kurth J."/>
            <person name="Ouboter H."/>
            <person name="Jetten M.S.M."/>
            <person name="Welte C.U."/>
        </authorList>
    </citation>
    <scope>NUCLEOTIDE SEQUENCE</scope>
    <source>
        <strain evidence="1">MAG_39</strain>
    </source>
</reference>
<dbReference type="AlphaFoldDB" id="A0A953M281"/>
<sequence length="182" mass="20123">MDADAHNEHLIGELIRNLKRTFYGDSDIIALIDTIGSFHGRLQHTLLLLCLALSTASPSLLPGTLKRVQRAALFLDPDEPERWVGSALTLLNTRSLEHFIGFIKNIAEETLRGYRKPERLRLKEVADTLEIYLHIPPPSRSSSSFFRKGSLPSTSLPCSRLSCWTAFSGRSSPAGLPKSIGG</sequence>
<organism evidence="1 2">
    <name type="scientific">Candidatus Nitrobium versatile</name>
    <dbReference type="NCBI Taxonomy" id="2884831"/>
    <lineage>
        <taxon>Bacteria</taxon>
        <taxon>Pseudomonadati</taxon>
        <taxon>Nitrospirota</taxon>
        <taxon>Nitrospiria</taxon>
        <taxon>Nitrospirales</taxon>
        <taxon>Nitrospiraceae</taxon>
        <taxon>Candidatus Nitrobium</taxon>
    </lineage>
</organism>
<proteinExistence type="predicted"/>